<keyword evidence="4 8" id="KW-1133">Transmembrane helix</keyword>
<feature type="domain" description="Membrane transport protein MMPL" evidence="9">
    <location>
        <begin position="229"/>
        <end position="439"/>
    </location>
</feature>
<dbReference type="eggNOG" id="COG1033">
    <property type="taxonomic scope" value="Bacteria"/>
</dbReference>
<keyword evidence="3 8" id="KW-0812">Transmembrane</keyword>
<feature type="transmembrane region" description="Helical" evidence="8">
    <location>
        <begin position="896"/>
        <end position="921"/>
    </location>
</feature>
<evidence type="ECO:0000256" key="4">
    <source>
        <dbReference type="ARBA" id="ARBA00022989"/>
    </source>
</evidence>
<feature type="compositionally biased region" description="Polar residues" evidence="7">
    <location>
        <begin position="530"/>
        <end position="557"/>
    </location>
</feature>
<gene>
    <name evidence="10" type="ORF">CAMGR0001_2646</name>
</gene>
<dbReference type="GO" id="GO:0005886">
    <property type="term" value="C:plasma membrane"/>
    <property type="evidence" value="ECO:0007669"/>
    <property type="project" value="UniProtKB-SubCell"/>
</dbReference>
<evidence type="ECO:0000256" key="8">
    <source>
        <dbReference type="SAM" id="Phobius"/>
    </source>
</evidence>
<feature type="coiled-coil region" evidence="6">
    <location>
        <begin position="171"/>
        <end position="226"/>
    </location>
</feature>
<feature type="transmembrane region" description="Helical" evidence="8">
    <location>
        <begin position="267"/>
        <end position="286"/>
    </location>
</feature>
<feature type="transmembrane region" description="Helical" evidence="8">
    <location>
        <begin position="293"/>
        <end position="313"/>
    </location>
</feature>
<accession>C8PF06</accession>
<evidence type="ECO:0000256" key="2">
    <source>
        <dbReference type="ARBA" id="ARBA00022475"/>
    </source>
</evidence>
<dbReference type="EMBL" id="ACYG01000009">
    <property type="protein sequence ID" value="EEV18634.1"/>
    <property type="molecule type" value="Genomic_DNA"/>
</dbReference>
<dbReference type="RefSeq" id="WP_005869710.1">
    <property type="nucleotide sequence ID" value="NZ_ACYG01000009.1"/>
</dbReference>
<keyword evidence="5 8" id="KW-0472">Membrane</keyword>
<evidence type="ECO:0000256" key="3">
    <source>
        <dbReference type="ARBA" id="ARBA00022692"/>
    </source>
</evidence>
<evidence type="ECO:0000256" key="1">
    <source>
        <dbReference type="ARBA" id="ARBA00004651"/>
    </source>
</evidence>
<evidence type="ECO:0000313" key="10">
    <source>
        <dbReference type="EMBL" id="EEV18634.1"/>
    </source>
</evidence>
<proteinExistence type="predicted"/>
<dbReference type="AlphaFoldDB" id="C8PF06"/>
<sequence>MKKIFRLIVAFPKITLALFTALALFLGYYSTKLEIDASSQTLLLDNDKDLQIWREVSKRYETPNFLVLAYTPAGDLLAPETIRKIAQMDAAFSKLDFVASVTDITNVPLLLNKGGGMSELLKHIPTLTDADVNLTAARREFATSPFYASNLVSADFRTTAILINLKPQTRYEELLRLRDGAKSALEQAEHEGNRSGAQISQLKDALKVAEQNFKSYRDELREKDHRDIVALRALIAGFEKEFTGDRLFLGGLNMIADDMVGYVRSDLATYGLGALVLLLACFWLFFRQAKFILLPLIICAYSVVLAAGLFGFLDFEITVISSNFIALQLIITVSVCIHLIVAYREFSARFHAFSQRQLVYAVLRERAMPCFFAIFTTVIGFMSLIFCDIKPVISLGIMMSVGISISLVTAFGVFGAVMSLLKRTHNNRSFEQHFKFTLWCAETALRSRGAVYGVCAAAVIFGLYGISQLRVENSFIGYFKKSTDIRAGMEVIDTNLGGTIPLDIVVKFKSAGGADTASGSENSASGSANFKSGENSNPAGQNSIAHNSATKNSTATAQNSIAGNSIPQSSVAAAQNFNDQNFTEQSSFAAAQPSEAVNSDQTHAANLERNSTASDDFGDFEAEYAANENKPQYWFTSEKMRIIGKIDDFLKDKNVTGHEFIGNVSSLASLLKLGKQINQGRDLDDLSLALIYSEMPANYREMVLSPFVNIEASEAHFSVRTIDSDPRLRRAKFLKDLQSGLNSLLEGEQASAQISGIMVLYNNMLQSLMSSQIDTLGITVLVLFVLFVIIFRSLSYALIAIIVNLIPLCACFGIMGVAGIPLDIMSITIAAISIGIGVDDVIHYIYRYKREFARLGDEAAAIRASHASIGYAMYYTSFAIILGFSVMMMSNFWPTIYFGMLICLVMSLLLLGALIILPSLIMSRKGLKFSLFKAK</sequence>
<feature type="transmembrane region" description="Helical" evidence="8">
    <location>
        <begin position="872"/>
        <end position="890"/>
    </location>
</feature>
<dbReference type="InterPro" id="IPR004869">
    <property type="entry name" value="MMPL_dom"/>
</dbReference>
<feature type="region of interest" description="Disordered" evidence="7">
    <location>
        <begin position="516"/>
        <end position="557"/>
    </location>
</feature>
<protein>
    <recommendedName>
        <fullName evidence="9">Membrane transport protein MMPL domain-containing protein</fullName>
    </recommendedName>
</protein>
<dbReference type="InterPro" id="IPR050545">
    <property type="entry name" value="Mycobact_MmpL"/>
</dbReference>
<evidence type="ECO:0000256" key="6">
    <source>
        <dbReference type="SAM" id="Coils"/>
    </source>
</evidence>
<evidence type="ECO:0000256" key="5">
    <source>
        <dbReference type="ARBA" id="ARBA00023136"/>
    </source>
</evidence>
<dbReference type="Gene3D" id="1.20.1640.10">
    <property type="entry name" value="Multidrug efflux transporter AcrB transmembrane domain"/>
    <property type="match status" value="2"/>
</dbReference>
<feature type="domain" description="Membrane transport protein MMPL" evidence="9">
    <location>
        <begin position="741"/>
        <end position="922"/>
    </location>
</feature>
<feature type="transmembrane region" description="Helical" evidence="8">
    <location>
        <begin position="367"/>
        <end position="386"/>
    </location>
</feature>
<feature type="transmembrane region" description="Helical" evidence="8">
    <location>
        <begin position="325"/>
        <end position="346"/>
    </location>
</feature>
<feature type="compositionally biased region" description="Low complexity" evidence="7">
    <location>
        <begin position="517"/>
        <end position="529"/>
    </location>
</feature>
<organism evidence="10 11">
    <name type="scientific">Campylobacter gracilis RM3268</name>
    <dbReference type="NCBI Taxonomy" id="553220"/>
    <lineage>
        <taxon>Bacteria</taxon>
        <taxon>Pseudomonadati</taxon>
        <taxon>Campylobacterota</taxon>
        <taxon>Epsilonproteobacteria</taxon>
        <taxon>Campylobacterales</taxon>
        <taxon>Campylobacteraceae</taxon>
        <taxon>Campylobacter</taxon>
    </lineage>
</organism>
<feature type="transmembrane region" description="Helical" evidence="8">
    <location>
        <begin position="449"/>
        <end position="466"/>
    </location>
</feature>
<evidence type="ECO:0000256" key="7">
    <source>
        <dbReference type="SAM" id="MobiDB-lite"/>
    </source>
</evidence>
<feature type="transmembrane region" description="Helical" evidence="8">
    <location>
        <begin position="798"/>
        <end position="818"/>
    </location>
</feature>
<reference evidence="10 11" key="1">
    <citation type="submission" date="2009-07" db="EMBL/GenBank/DDBJ databases">
        <authorList>
            <person name="Madupu R."/>
            <person name="Sebastian Y."/>
            <person name="Durkin A.S."/>
            <person name="Torralba M."/>
            <person name="Methe B."/>
            <person name="Sutton G.G."/>
            <person name="Strausberg R.L."/>
            <person name="Nelson K.E."/>
        </authorList>
    </citation>
    <scope>NUCLEOTIDE SEQUENCE [LARGE SCALE GENOMIC DNA]</scope>
    <source>
        <strain evidence="10 11">RM3268</strain>
    </source>
</reference>
<evidence type="ECO:0000313" key="11">
    <source>
        <dbReference type="Proteomes" id="UP000005709"/>
    </source>
</evidence>
<dbReference type="PANTHER" id="PTHR33406">
    <property type="entry name" value="MEMBRANE PROTEIN MJ1562-RELATED"/>
    <property type="match status" value="1"/>
</dbReference>
<keyword evidence="11" id="KW-1185">Reference proteome</keyword>
<feature type="transmembrane region" description="Helical" evidence="8">
    <location>
        <begin position="773"/>
        <end position="791"/>
    </location>
</feature>
<dbReference type="Pfam" id="PF03176">
    <property type="entry name" value="MMPL"/>
    <property type="match status" value="2"/>
</dbReference>
<evidence type="ECO:0000259" key="9">
    <source>
        <dbReference type="Pfam" id="PF03176"/>
    </source>
</evidence>
<feature type="transmembrane region" description="Helical" evidence="8">
    <location>
        <begin position="824"/>
        <end position="846"/>
    </location>
</feature>
<feature type="transmembrane region" description="Helical" evidence="8">
    <location>
        <begin position="7"/>
        <end position="29"/>
    </location>
</feature>
<comment type="caution">
    <text evidence="10">The sequence shown here is derived from an EMBL/GenBank/DDBJ whole genome shotgun (WGS) entry which is preliminary data.</text>
</comment>
<dbReference type="SUPFAM" id="SSF82866">
    <property type="entry name" value="Multidrug efflux transporter AcrB transmembrane domain"/>
    <property type="match status" value="2"/>
</dbReference>
<dbReference type="STRING" id="824.CGRAC_0346"/>
<comment type="subcellular location">
    <subcellularLocation>
        <location evidence="1">Cell membrane</location>
        <topology evidence="1">Multi-pass membrane protein</topology>
    </subcellularLocation>
</comment>
<dbReference type="Proteomes" id="UP000005709">
    <property type="component" value="Unassembled WGS sequence"/>
</dbReference>
<feature type="transmembrane region" description="Helical" evidence="8">
    <location>
        <begin position="392"/>
        <end position="421"/>
    </location>
</feature>
<keyword evidence="2" id="KW-1003">Cell membrane</keyword>
<dbReference type="PANTHER" id="PTHR33406:SF13">
    <property type="entry name" value="MEMBRANE PROTEIN YDFJ"/>
    <property type="match status" value="1"/>
</dbReference>
<keyword evidence="6" id="KW-0175">Coiled coil</keyword>
<name>C8PF06_9BACT</name>